<proteinExistence type="predicted"/>
<sequence length="68" mass="8021">MKEVQELVTNLEEKSHMLCGAHHSLSKGFLGWNDLMEHATKSRMGFIHVGRRFRPLWTQKREDVCNRL</sequence>
<keyword evidence="2" id="KW-1185">Reference proteome</keyword>
<gene>
    <name evidence="1" type="ORF">KOW79_013524</name>
</gene>
<dbReference type="AlphaFoldDB" id="A0A9D3NMY9"/>
<dbReference type="EMBL" id="JAHKSW010000015">
    <property type="protein sequence ID" value="KAG7323822.1"/>
    <property type="molecule type" value="Genomic_DNA"/>
</dbReference>
<name>A0A9D3NMY9_9TELE</name>
<dbReference type="Proteomes" id="UP000824219">
    <property type="component" value="Linkage Group LG15"/>
</dbReference>
<evidence type="ECO:0000313" key="1">
    <source>
        <dbReference type="EMBL" id="KAG7323822.1"/>
    </source>
</evidence>
<comment type="caution">
    <text evidence="1">The sequence shown here is derived from an EMBL/GenBank/DDBJ whole genome shotgun (WGS) entry which is preliminary data.</text>
</comment>
<evidence type="ECO:0000313" key="2">
    <source>
        <dbReference type="Proteomes" id="UP000824219"/>
    </source>
</evidence>
<reference evidence="1 2" key="1">
    <citation type="submission" date="2021-06" db="EMBL/GenBank/DDBJ databases">
        <title>Chromosome-level genome assembly of the red-tail catfish (Hemibagrus wyckioides).</title>
        <authorList>
            <person name="Shao F."/>
        </authorList>
    </citation>
    <scope>NUCLEOTIDE SEQUENCE [LARGE SCALE GENOMIC DNA]</scope>
    <source>
        <strain evidence="1">EC202008001</strain>
        <tissue evidence="1">Blood</tissue>
    </source>
</reference>
<protein>
    <submittedName>
        <fullName evidence="1">Uncharacterized protein</fullName>
    </submittedName>
</protein>
<accession>A0A9D3NMY9</accession>
<organism evidence="1 2">
    <name type="scientific">Hemibagrus wyckioides</name>
    <dbReference type="NCBI Taxonomy" id="337641"/>
    <lineage>
        <taxon>Eukaryota</taxon>
        <taxon>Metazoa</taxon>
        <taxon>Chordata</taxon>
        <taxon>Craniata</taxon>
        <taxon>Vertebrata</taxon>
        <taxon>Euteleostomi</taxon>
        <taxon>Actinopterygii</taxon>
        <taxon>Neopterygii</taxon>
        <taxon>Teleostei</taxon>
        <taxon>Ostariophysi</taxon>
        <taxon>Siluriformes</taxon>
        <taxon>Bagridae</taxon>
        <taxon>Hemibagrus</taxon>
    </lineage>
</organism>